<keyword evidence="7 8" id="KW-0472">Membrane</keyword>
<feature type="transmembrane region" description="Helical" evidence="8">
    <location>
        <begin position="52"/>
        <end position="71"/>
    </location>
</feature>
<dbReference type="HOGENOM" id="CLU_000960_22_3_11"/>
<feature type="transmembrane region" description="Helical" evidence="8">
    <location>
        <begin position="338"/>
        <end position="354"/>
    </location>
</feature>
<gene>
    <name evidence="10" type="ORF">B840_03955</name>
</gene>
<evidence type="ECO:0000256" key="1">
    <source>
        <dbReference type="ARBA" id="ARBA00004651"/>
    </source>
</evidence>
<proteinExistence type="inferred from homology"/>
<comment type="similarity">
    <text evidence="2">Belongs to the major facilitator superfamily. TCR/Tet family.</text>
</comment>
<organism evidence="10 11">
    <name type="scientific">Corynebacterium marinum DSM 44953</name>
    <dbReference type="NCBI Taxonomy" id="1224162"/>
    <lineage>
        <taxon>Bacteria</taxon>
        <taxon>Bacillati</taxon>
        <taxon>Actinomycetota</taxon>
        <taxon>Actinomycetes</taxon>
        <taxon>Mycobacteriales</taxon>
        <taxon>Corynebacteriaceae</taxon>
        <taxon>Corynebacterium</taxon>
    </lineage>
</organism>
<evidence type="ECO:0000256" key="5">
    <source>
        <dbReference type="ARBA" id="ARBA00022692"/>
    </source>
</evidence>
<feature type="domain" description="Major facilitator superfamily (MFS) profile" evidence="9">
    <location>
        <begin position="18"/>
        <end position="513"/>
    </location>
</feature>
<feature type="transmembrane region" description="Helical" evidence="8">
    <location>
        <begin position="235"/>
        <end position="253"/>
    </location>
</feature>
<dbReference type="PRINTS" id="PR01036">
    <property type="entry name" value="TCRTETB"/>
</dbReference>
<evidence type="ECO:0000256" key="8">
    <source>
        <dbReference type="SAM" id="Phobius"/>
    </source>
</evidence>
<dbReference type="STRING" id="1224162.B840_03955"/>
<evidence type="ECO:0000256" key="6">
    <source>
        <dbReference type="ARBA" id="ARBA00022989"/>
    </source>
</evidence>
<dbReference type="NCBIfam" id="TIGR00711">
    <property type="entry name" value="efflux_EmrB"/>
    <property type="match status" value="1"/>
</dbReference>
<dbReference type="OrthoDB" id="7375466at2"/>
<keyword evidence="3" id="KW-0813">Transport</keyword>
<dbReference type="InterPro" id="IPR036259">
    <property type="entry name" value="MFS_trans_sf"/>
</dbReference>
<feature type="transmembrane region" description="Helical" evidence="8">
    <location>
        <begin position="274"/>
        <end position="293"/>
    </location>
</feature>
<feature type="transmembrane region" description="Helical" evidence="8">
    <location>
        <begin position="108"/>
        <end position="129"/>
    </location>
</feature>
<evidence type="ECO:0000256" key="3">
    <source>
        <dbReference type="ARBA" id="ARBA00022448"/>
    </source>
</evidence>
<dbReference type="Pfam" id="PF07690">
    <property type="entry name" value="MFS_1"/>
    <property type="match status" value="1"/>
</dbReference>
<feature type="transmembrane region" description="Helical" evidence="8">
    <location>
        <begin position="486"/>
        <end position="506"/>
    </location>
</feature>
<evidence type="ECO:0000256" key="2">
    <source>
        <dbReference type="ARBA" id="ARBA00007520"/>
    </source>
</evidence>
<dbReference type="RefSeq" id="WP_042621052.1">
    <property type="nucleotide sequence ID" value="NZ_CP007790.1"/>
</dbReference>
<evidence type="ECO:0000313" key="11">
    <source>
        <dbReference type="Proteomes" id="UP000031928"/>
    </source>
</evidence>
<keyword evidence="4" id="KW-1003">Cell membrane</keyword>
<dbReference type="KEGG" id="cmq:B840_03955"/>
<feature type="transmembrane region" description="Helical" evidence="8">
    <location>
        <begin position="313"/>
        <end position="331"/>
    </location>
</feature>
<dbReference type="PANTHER" id="PTHR23501:SF197">
    <property type="entry name" value="COMD"/>
    <property type="match status" value="1"/>
</dbReference>
<feature type="transmembrane region" description="Helical" evidence="8">
    <location>
        <begin position="17"/>
        <end position="40"/>
    </location>
</feature>
<evidence type="ECO:0000256" key="4">
    <source>
        <dbReference type="ARBA" id="ARBA00022475"/>
    </source>
</evidence>
<reference evidence="10 11" key="1">
    <citation type="submission" date="2014-05" db="EMBL/GenBank/DDBJ databases">
        <title>Complete genome sequence of Corynebacterium marinum DSM 44953.</title>
        <authorList>
            <person name="Schaffert L."/>
            <person name="Albersmeier A."/>
            <person name="Kalinowski J."/>
            <person name="Ruckert C."/>
        </authorList>
    </citation>
    <scope>NUCLEOTIDE SEQUENCE [LARGE SCALE GENOMIC DNA]</scope>
    <source>
        <strain evidence="10 11">DSM 44953</strain>
    </source>
</reference>
<dbReference type="EMBL" id="CP007790">
    <property type="protein sequence ID" value="AJK68410.1"/>
    <property type="molecule type" value="Genomic_DNA"/>
</dbReference>
<evidence type="ECO:0000259" key="9">
    <source>
        <dbReference type="PROSITE" id="PS50850"/>
    </source>
</evidence>
<feature type="transmembrane region" description="Helical" evidence="8">
    <location>
        <begin position="171"/>
        <end position="191"/>
    </location>
</feature>
<keyword evidence="11" id="KW-1185">Reference proteome</keyword>
<sequence>MVTTATRPEAPAQRVGLIFGALLTTMLMSSLGQMIFSTALPTIVGELGGVNHMSWVISGFMVTMTIAMPIFGKLGDMVGRKWLYLFGIGTFVVGSTMGGFAQSMELLVVARAIQGFGAGGMMVTSQAIVAEVVPARQRGKFMGIMGAMFGVSSVLGPVLGGWFTDGPGWRWGLWINVPLGLLAFTVSLLALRLRTGSRDNLRYDWLGTALMTVTTASLILLATWGGTEYEWGDPVILGLIATTVIGAILFILVELKATNPLIPMDLFRNRNMTLTTVSGTVMGLAMMGALGYLPTYLQMVHSLTPTDAGLMMIPMMVGMIGTSTSVGFLIARSGNYKIYPVVGLGVMSGALWLMSRLTVETTLVQLGIIFFLFGFGLGLVMQVLVLIVQNSFPIQIVGTATAANNFFRQIGSALGASLVGAMFIHNLQANLADRLPGAFAQMGEEGQAYAEQFSAGGGAANSLTPEAVIQLPAPIREVILSSYNDGLAPVFLLMVPLTLFAMFILLPVRQDKLKETVE</sequence>
<comment type="subcellular location">
    <subcellularLocation>
        <location evidence="1">Cell membrane</location>
        <topology evidence="1">Multi-pass membrane protein</topology>
    </subcellularLocation>
</comment>
<keyword evidence="6 8" id="KW-1133">Transmembrane helix</keyword>
<feature type="transmembrane region" description="Helical" evidence="8">
    <location>
        <begin position="366"/>
        <end position="388"/>
    </location>
</feature>
<dbReference type="Gene3D" id="1.20.1250.20">
    <property type="entry name" value="MFS general substrate transporter like domains"/>
    <property type="match status" value="1"/>
</dbReference>
<accession>A0A0B6TS82</accession>
<feature type="transmembrane region" description="Helical" evidence="8">
    <location>
        <begin position="141"/>
        <end position="159"/>
    </location>
</feature>
<dbReference type="FunFam" id="1.20.1720.10:FF:000004">
    <property type="entry name" value="EmrB/QacA family drug resistance transporter"/>
    <property type="match status" value="1"/>
</dbReference>
<evidence type="ECO:0000256" key="7">
    <source>
        <dbReference type="ARBA" id="ARBA00023136"/>
    </source>
</evidence>
<protein>
    <submittedName>
        <fullName evidence="10">Permease of the major facilitator superfamily</fullName>
    </submittedName>
</protein>
<feature type="transmembrane region" description="Helical" evidence="8">
    <location>
        <begin position="83"/>
        <end position="102"/>
    </location>
</feature>
<dbReference type="GO" id="GO:0022857">
    <property type="term" value="F:transmembrane transporter activity"/>
    <property type="evidence" value="ECO:0007669"/>
    <property type="project" value="InterPro"/>
</dbReference>
<dbReference type="PROSITE" id="PS50850">
    <property type="entry name" value="MFS"/>
    <property type="match status" value="1"/>
</dbReference>
<dbReference type="GO" id="GO:0005886">
    <property type="term" value="C:plasma membrane"/>
    <property type="evidence" value="ECO:0007669"/>
    <property type="project" value="UniProtKB-SubCell"/>
</dbReference>
<dbReference type="InterPro" id="IPR011701">
    <property type="entry name" value="MFS"/>
</dbReference>
<name>A0A0B6TS82_9CORY</name>
<feature type="transmembrane region" description="Helical" evidence="8">
    <location>
        <begin position="203"/>
        <end position="223"/>
    </location>
</feature>
<dbReference type="Proteomes" id="UP000031928">
    <property type="component" value="Chromosome"/>
</dbReference>
<keyword evidence="5 8" id="KW-0812">Transmembrane</keyword>
<dbReference type="AlphaFoldDB" id="A0A0B6TS82"/>
<dbReference type="SUPFAM" id="SSF103473">
    <property type="entry name" value="MFS general substrate transporter"/>
    <property type="match status" value="1"/>
</dbReference>
<dbReference type="InterPro" id="IPR005829">
    <property type="entry name" value="Sugar_transporter_CS"/>
</dbReference>
<dbReference type="PROSITE" id="PS00217">
    <property type="entry name" value="SUGAR_TRANSPORT_2"/>
    <property type="match status" value="1"/>
</dbReference>
<dbReference type="InterPro" id="IPR004638">
    <property type="entry name" value="EmrB-like"/>
</dbReference>
<evidence type="ECO:0000313" key="10">
    <source>
        <dbReference type="EMBL" id="AJK68410.1"/>
    </source>
</evidence>
<dbReference type="Gene3D" id="1.20.1720.10">
    <property type="entry name" value="Multidrug resistance protein D"/>
    <property type="match status" value="1"/>
</dbReference>
<dbReference type="InterPro" id="IPR020846">
    <property type="entry name" value="MFS_dom"/>
</dbReference>
<dbReference type="PANTHER" id="PTHR23501">
    <property type="entry name" value="MAJOR FACILITATOR SUPERFAMILY"/>
    <property type="match status" value="1"/>
</dbReference>
<feature type="transmembrane region" description="Helical" evidence="8">
    <location>
        <begin position="409"/>
        <end position="427"/>
    </location>
</feature>
<dbReference type="CDD" id="cd17502">
    <property type="entry name" value="MFS_Azr1_MDR_like"/>
    <property type="match status" value="1"/>
</dbReference>